<feature type="transmembrane region" description="Helical" evidence="1">
    <location>
        <begin position="63"/>
        <end position="84"/>
    </location>
</feature>
<keyword evidence="1" id="KW-1133">Transmembrane helix</keyword>
<protein>
    <submittedName>
        <fullName evidence="2">Uncharacterized protein</fullName>
    </submittedName>
</protein>
<proteinExistence type="predicted"/>
<sequence length="106" mass="12331">MFTPIFYIVNSLVKLVYVMRKIVFDLHTFSRTRTILHISFFFLLLFQYNFHCFQCIPNTHCRGFSGLAVAAVPFSFFHAVFLGIQSCDVSGYTECDEIDVLVYSKH</sequence>
<dbReference type="AlphaFoldDB" id="A0A8D8ZSK2"/>
<feature type="transmembrane region" description="Helical" evidence="1">
    <location>
        <begin position="6"/>
        <end position="23"/>
    </location>
</feature>
<name>A0A8D8ZSK2_9HEMI</name>
<accession>A0A8D8ZSK2</accession>
<evidence type="ECO:0000256" key="1">
    <source>
        <dbReference type="SAM" id="Phobius"/>
    </source>
</evidence>
<reference evidence="2" key="1">
    <citation type="submission" date="2021-05" db="EMBL/GenBank/DDBJ databases">
        <authorList>
            <person name="Alioto T."/>
            <person name="Alioto T."/>
            <person name="Gomez Garrido J."/>
        </authorList>
    </citation>
    <scope>NUCLEOTIDE SEQUENCE</scope>
</reference>
<dbReference type="EMBL" id="HBUF01533835">
    <property type="protein sequence ID" value="CAG6752627.1"/>
    <property type="molecule type" value="Transcribed_RNA"/>
</dbReference>
<evidence type="ECO:0000313" key="2">
    <source>
        <dbReference type="EMBL" id="CAG6752627.1"/>
    </source>
</evidence>
<organism evidence="2">
    <name type="scientific">Cacopsylla melanoneura</name>
    <dbReference type="NCBI Taxonomy" id="428564"/>
    <lineage>
        <taxon>Eukaryota</taxon>
        <taxon>Metazoa</taxon>
        <taxon>Ecdysozoa</taxon>
        <taxon>Arthropoda</taxon>
        <taxon>Hexapoda</taxon>
        <taxon>Insecta</taxon>
        <taxon>Pterygota</taxon>
        <taxon>Neoptera</taxon>
        <taxon>Paraneoptera</taxon>
        <taxon>Hemiptera</taxon>
        <taxon>Sternorrhyncha</taxon>
        <taxon>Psylloidea</taxon>
        <taxon>Psyllidae</taxon>
        <taxon>Psyllinae</taxon>
        <taxon>Cacopsylla</taxon>
    </lineage>
</organism>
<feature type="transmembrane region" description="Helical" evidence="1">
    <location>
        <begin position="35"/>
        <end position="51"/>
    </location>
</feature>
<keyword evidence="1" id="KW-0812">Transmembrane</keyword>
<keyword evidence="1" id="KW-0472">Membrane</keyword>